<dbReference type="EMBL" id="KM677185">
    <property type="protein sequence ID" value="AIX12653.1"/>
    <property type="molecule type" value="Genomic_DNA"/>
</dbReference>
<dbReference type="KEGG" id="vg:24722416"/>
<organism evidence="2 3">
    <name type="scientific">Lactococcus phage WRP3</name>
    <dbReference type="NCBI Taxonomy" id="1560313"/>
    <lineage>
        <taxon>Viruses</taxon>
        <taxon>Duplodnaviria</taxon>
        <taxon>Heunggongvirae</taxon>
        <taxon>Uroviricota</taxon>
        <taxon>Caudoviricetes</taxon>
        <taxon>Audreyjarvisvirus</taxon>
        <taxon>Audreyjarvisvirus WRP3</taxon>
    </lineage>
</organism>
<accession>A0A0D3MTD5</accession>
<dbReference type="GeneID" id="24722416"/>
<dbReference type="Pfam" id="PF22637">
    <property type="entry name" value="CBM_4_9_1"/>
    <property type="match status" value="1"/>
</dbReference>
<evidence type="ECO:0000313" key="2">
    <source>
        <dbReference type="EMBL" id="AIX12653.1"/>
    </source>
</evidence>
<proteinExistence type="predicted"/>
<dbReference type="Proteomes" id="UP000032686">
    <property type="component" value="Segment"/>
</dbReference>
<protein>
    <submittedName>
        <fullName evidence="2">Tail protein</fullName>
    </submittedName>
</protein>
<gene>
    <name evidence="2" type="ORF">WRP3_150</name>
</gene>
<feature type="domain" description="Hyaluronate lyase-like N-terminal" evidence="1">
    <location>
        <begin position="470"/>
        <end position="616"/>
    </location>
</feature>
<evidence type="ECO:0000259" key="1">
    <source>
        <dbReference type="Pfam" id="PF22637"/>
    </source>
</evidence>
<dbReference type="RefSeq" id="YP_009147807.1">
    <property type="nucleotide sequence ID" value="NC_027341.1"/>
</dbReference>
<evidence type="ECO:0000313" key="3">
    <source>
        <dbReference type="Proteomes" id="UP000032686"/>
    </source>
</evidence>
<name>A0A0D3MTD5_9CAUD</name>
<sequence length="841" mass="94237">MTIVASNSLTLSNVNDGTITHVAYANKSKDIFYDSLPSFANLSGYQEALVSSVPEDGAYKITTTGGTHVMKTFVSINGTSGKALWSIVRLKNTHPTNNLRLVFNGIGDGTVLNNTFPTVLIKPGEDYFFMKSGIARNNYDFIQITFQSDSEDKDLAFNIYEASFYNSYPFVNFSFVPNNHHYLGNYTDALASASTDITKYNWGLIRGNASYTHTAYSWSSDGTDGFTTVYPNLNLLTDSTFKNYTPKIQQYLSMVIKNGGVNNEPYVSISYNNPTANSWTDTISWGFDKEYFKPSTTYTFSFYLRGNGTIRTHVYPSLIDTSTYNGLADGKVIRPASDGNYDWSLTSEWVRHTYTFITKSSITANENFLFRLYTGNSVDICLPKVEEGSIATPWMPSKSEVKTSDYPSYIGTYSDSNVESSLDYNKYQWTIFKGQNSNAYTAYAWSSDGTDRFSTVYPNLNLLQGSSAKTKDGLFKNFDKVENDYGEVTIKGTNTWVSKNLWDGFSIQPRDYKPNDNYTMSMDVMFTSWNLPAGTTITEFWIGQRYSAGGGISSYKQICAIDLPRDPSQMLNQWIRITKTSTIPPYVDPAVNTEALFMTKFTGPSEGSFTVRVRKPKQEFGSIATPWMPSQSEAQEQWQDAIPMYVGVGEKDSQNPTDYRWQLNPRYVQASSDSGLSNKAGLDDLASVADTANDALVQAQNAVSNEDYTSWLEHDYQTTINNLQDVSAQNQEDINNVDDRTTIVEGFYGEMKVKWNFIDESFTFSEEGMFISNAQSKMAIQVTSDKIVFWDNNVDVAFITGEVLNIQKGVFLESATIGNHLITKFSDESPVTIIRYVGGIT</sequence>
<reference evidence="2 3" key="1">
    <citation type="journal article" date="2015" name="Appl. Environ. Microbiol.">
        <title>Lactococcal 949 group phages recognize a carbohydrate receptor on the host cell surface.</title>
        <authorList>
            <person name="Mahony J."/>
            <person name="Randazzo W."/>
            <person name="Neve H."/>
            <person name="Settanni L."/>
            <person name="van Sinderen D."/>
        </authorList>
    </citation>
    <scope>NUCLEOTIDE SEQUENCE [LARGE SCALE GENOMIC DNA]</scope>
    <source>
        <strain evidence="2">WRP3</strain>
    </source>
</reference>
<dbReference type="InterPro" id="IPR054563">
    <property type="entry name" value="HylB-like_N"/>
</dbReference>
<keyword evidence="3" id="KW-1185">Reference proteome</keyword>
<dbReference type="OrthoDB" id="84at10239"/>